<feature type="transmembrane region" description="Helical" evidence="1">
    <location>
        <begin position="24"/>
        <end position="42"/>
    </location>
</feature>
<keyword evidence="1" id="KW-0812">Transmembrane</keyword>
<reference evidence="2 3" key="1">
    <citation type="submission" date="2019-07" db="EMBL/GenBank/DDBJ databases">
        <title>Genomic Encyclopedia of Archaeal and Bacterial Type Strains, Phase II (KMG-II): from individual species to whole genera.</title>
        <authorList>
            <person name="Goeker M."/>
        </authorList>
    </citation>
    <scope>NUCLEOTIDE SEQUENCE [LARGE SCALE GENOMIC DNA]</scope>
    <source>
        <strain evidence="2 3">DSM 46842</strain>
    </source>
</reference>
<dbReference type="Proteomes" id="UP000322499">
    <property type="component" value="Unassembled WGS sequence"/>
</dbReference>
<name>A0A5S5CY54_9ACTN</name>
<evidence type="ECO:0000256" key="1">
    <source>
        <dbReference type="SAM" id="Phobius"/>
    </source>
</evidence>
<dbReference type="EMBL" id="VNHW01000006">
    <property type="protein sequence ID" value="TYP87482.1"/>
    <property type="molecule type" value="Genomic_DNA"/>
</dbReference>
<keyword evidence="3" id="KW-1185">Reference proteome</keyword>
<accession>A0A5S5CY54</accession>
<dbReference type="AlphaFoldDB" id="A0A5S5CY54"/>
<proteinExistence type="predicted"/>
<comment type="caution">
    <text evidence="2">The sequence shown here is derived from an EMBL/GenBank/DDBJ whole genome shotgun (WGS) entry which is preliminary data.</text>
</comment>
<evidence type="ECO:0000313" key="3">
    <source>
        <dbReference type="Proteomes" id="UP000322499"/>
    </source>
</evidence>
<protein>
    <submittedName>
        <fullName evidence="2">Uncharacterized protein</fullName>
    </submittedName>
</protein>
<keyword evidence="1" id="KW-1133">Transmembrane helix</keyword>
<keyword evidence="1" id="KW-0472">Membrane</keyword>
<organism evidence="2 3">
    <name type="scientific">Blastococcus xanthinilyticus</name>
    <dbReference type="NCBI Taxonomy" id="1564164"/>
    <lineage>
        <taxon>Bacteria</taxon>
        <taxon>Bacillati</taxon>
        <taxon>Actinomycetota</taxon>
        <taxon>Actinomycetes</taxon>
        <taxon>Geodermatophilales</taxon>
        <taxon>Geodermatophilaceae</taxon>
        <taxon>Blastococcus</taxon>
    </lineage>
</organism>
<evidence type="ECO:0000313" key="2">
    <source>
        <dbReference type="EMBL" id="TYP87482.1"/>
    </source>
</evidence>
<sequence length="90" mass="9715">MAGSLRTTSALPLSAERRADDRRGVTTLLFLLLLVLALRALGRGPGRRPRDPAGSWSEAGRRLARDVLAGVRALSRLAAARRDRVGSPWS</sequence>
<gene>
    <name evidence="2" type="ORF">BD833_10670</name>
</gene>